<dbReference type="AlphaFoldDB" id="A0A4R7S141"/>
<dbReference type="InterPro" id="IPR036291">
    <property type="entry name" value="NAD(P)-bd_dom_sf"/>
</dbReference>
<dbReference type="InterPro" id="IPR001509">
    <property type="entry name" value="Epimerase_deHydtase"/>
</dbReference>
<dbReference type="Gene3D" id="3.40.50.720">
    <property type="entry name" value="NAD(P)-binding Rossmann-like Domain"/>
    <property type="match status" value="1"/>
</dbReference>
<protein>
    <submittedName>
        <fullName evidence="2">UDP-glucose 4-epimerase</fullName>
    </submittedName>
</protein>
<dbReference type="Pfam" id="PF01370">
    <property type="entry name" value="Epimerase"/>
    <property type="match status" value="1"/>
</dbReference>
<sequence length="321" mass="34879">MLFSINLRHRLLFRGMSRKIFVIGGAGFIGSVVSKTLLNSHDVVVCDSAGRLRNLGVKVPDSVNYDFGADSPKRISCERGDVAVIFSWRGYPAAHENDPLGKLMINLDHTLKLVTWLVEQGVSDLIYASSGGAVYGDCGCEPVNEATPLKPVGFYGIGKATAEMYIRKVLCEAKVRYIILRIGNAYGPGQIADNLSVGLIAKAVVAACTGRPLELWGTGEKRRDYIHVEDIATAVRTVIDTPLLPAGIYNIGSGKAFSNKEVIAMVRATLEMAVPIIDRSERGFDVGSICLSTHAIHDRTGWRPTWTIEKGIKQMGLMLTS</sequence>
<proteinExistence type="predicted"/>
<dbReference type="InterPro" id="IPR050177">
    <property type="entry name" value="Lipid_A_modif_metabolic_enz"/>
</dbReference>
<comment type="caution">
    <text evidence="2">The sequence shown here is derived from an EMBL/GenBank/DDBJ whole genome shotgun (WGS) entry which is preliminary data.</text>
</comment>
<reference evidence="2 3" key="1">
    <citation type="submission" date="2019-03" db="EMBL/GenBank/DDBJ databases">
        <title>Genomic Encyclopedia of Archaeal and Bacterial Type Strains, Phase II (KMG-II): from individual species to whole genera.</title>
        <authorList>
            <person name="Goeker M."/>
        </authorList>
    </citation>
    <scope>NUCLEOTIDE SEQUENCE [LARGE SCALE GENOMIC DNA]</scope>
    <source>
        <strain evidence="2 3">ATCC 25309</strain>
    </source>
</reference>
<name>A0A4R7S141_9BACT</name>
<evidence type="ECO:0000313" key="3">
    <source>
        <dbReference type="Proteomes" id="UP000295662"/>
    </source>
</evidence>
<accession>A0A4R7S141</accession>
<dbReference type="PANTHER" id="PTHR43245:SF13">
    <property type="entry name" value="UDP-D-APIOSE_UDP-D-XYLOSE SYNTHASE 2"/>
    <property type="match status" value="1"/>
</dbReference>
<gene>
    <name evidence="2" type="ORF">EI77_02523</name>
</gene>
<evidence type="ECO:0000313" key="2">
    <source>
        <dbReference type="EMBL" id="TDU71399.1"/>
    </source>
</evidence>
<organism evidence="2 3">
    <name type="scientific">Prosthecobacter fusiformis</name>
    <dbReference type="NCBI Taxonomy" id="48464"/>
    <lineage>
        <taxon>Bacteria</taxon>
        <taxon>Pseudomonadati</taxon>
        <taxon>Verrucomicrobiota</taxon>
        <taxon>Verrucomicrobiia</taxon>
        <taxon>Verrucomicrobiales</taxon>
        <taxon>Verrucomicrobiaceae</taxon>
        <taxon>Prosthecobacter</taxon>
    </lineage>
</organism>
<evidence type="ECO:0000259" key="1">
    <source>
        <dbReference type="Pfam" id="PF01370"/>
    </source>
</evidence>
<dbReference type="PANTHER" id="PTHR43245">
    <property type="entry name" value="BIFUNCTIONAL POLYMYXIN RESISTANCE PROTEIN ARNA"/>
    <property type="match status" value="1"/>
</dbReference>
<keyword evidence="3" id="KW-1185">Reference proteome</keyword>
<dbReference type="OrthoDB" id="9811743at2"/>
<dbReference type="EMBL" id="SOCA01000003">
    <property type="protein sequence ID" value="TDU71399.1"/>
    <property type="molecule type" value="Genomic_DNA"/>
</dbReference>
<dbReference type="Proteomes" id="UP000295662">
    <property type="component" value="Unassembled WGS sequence"/>
</dbReference>
<feature type="domain" description="NAD-dependent epimerase/dehydratase" evidence="1">
    <location>
        <begin position="20"/>
        <end position="252"/>
    </location>
</feature>
<dbReference type="SUPFAM" id="SSF51735">
    <property type="entry name" value="NAD(P)-binding Rossmann-fold domains"/>
    <property type="match status" value="1"/>
</dbReference>